<dbReference type="RefSeq" id="WP_142587810.1">
    <property type="nucleotide sequence ID" value="NZ_CABFWE030000005.1"/>
</dbReference>
<comment type="caution">
    <text evidence="2">The sequence shown here is derived from an EMBL/GenBank/DDBJ whole genome shotgun (WGS) entry which is preliminary data.</text>
</comment>
<protein>
    <submittedName>
        <fullName evidence="2">Uncharacterized protein</fullName>
    </submittedName>
</protein>
<keyword evidence="3" id="KW-1185">Reference proteome</keyword>
<accession>A0ABM8PLK2</accession>
<evidence type="ECO:0000256" key="1">
    <source>
        <dbReference type="SAM" id="Phobius"/>
    </source>
</evidence>
<dbReference type="Proteomes" id="UP000601041">
    <property type="component" value="Unassembled WGS sequence"/>
</dbReference>
<evidence type="ECO:0000313" key="2">
    <source>
        <dbReference type="EMBL" id="CAD7036603.1"/>
    </source>
</evidence>
<organism evidence="2 3">
    <name type="scientific">Pseudorhizobium halotolerans</name>
    <dbReference type="NCBI Taxonomy" id="1233081"/>
    <lineage>
        <taxon>Bacteria</taxon>
        <taxon>Pseudomonadati</taxon>
        <taxon>Pseudomonadota</taxon>
        <taxon>Alphaproteobacteria</taxon>
        <taxon>Hyphomicrobiales</taxon>
        <taxon>Rhizobiaceae</taxon>
        <taxon>Rhizobium/Agrobacterium group</taxon>
        <taxon>Pseudorhizobium</taxon>
    </lineage>
</organism>
<sequence length="136" mass="15113">MLTKSLETLTDADLDAERAYWSAEIASRSRWGDDIDHARDARDAVEREQRRRRIQAARVGDLHVRPIVVDDPDVRPAVHSAPVIIGSAKARNERRPTRFGLIAATGVILACLAFSAALAGQRLLEIESRFAAMERV</sequence>
<keyword evidence="1" id="KW-1133">Transmembrane helix</keyword>
<reference evidence="2 3" key="1">
    <citation type="submission" date="2020-11" db="EMBL/GenBank/DDBJ databases">
        <authorList>
            <person name="Lassalle F."/>
        </authorList>
    </citation>
    <scope>NUCLEOTIDE SEQUENCE [LARGE SCALE GENOMIC DNA]</scope>
    <source>
        <strain evidence="2 3">AB21</strain>
    </source>
</reference>
<feature type="transmembrane region" description="Helical" evidence="1">
    <location>
        <begin position="99"/>
        <end position="119"/>
    </location>
</feature>
<gene>
    <name evidence="2" type="ORF">RHAB21_02546</name>
</gene>
<keyword evidence="1" id="KW-0812">Transmembrane</keyword>
<proteinExistence type="predicted"/>
<dbReference type="EMBL" id="CABFWE030000005">
    <property type="protein sequence ID" value="CAD7036603.1"/>
    <property type="molecule type" value="Genomic_DNA"/>
</dbReference>
<keyword evidence="1" id="KW-0472">Membrane</keyword>
<evidence type="ECO:0000313" key="3">
    <source>
        <dbReference type="Proteomes" id="UP000601041"/>
    </source>
</evidence>
<name>A0ABM8PLK2_9HYPH</name>